<reference evidence="2" key="1">
    <citation type="submission" date="2021-03" db="EMBL/GenBank/DDBJ databases">
        <title>Draft genome sequence of rust myrtle Austropuccinia psidii MF-1, a brazilian biotype.</title>
        <authorList>
            <person name="Quecine M.C."/>
            <person name="Pachon D.M.R."/>
            <person name="Bonatelli M.L."/>
            <person name="Correr F.H."/>
            <person name="Franceschini L.M."/>
            <person name="Leite T.F."/>
            <person name="Margarido G.R.A."/>
            <person name="Almeida C.A."/>
            <person name="Ferrarezi J.A."/>
            <person name="Labate C.A."/>
        </authorList>
    </citation>
    <scope>NUCLEOTIDE SEQUENCE</scope>
    <source>
        <strain evidence="2">MF-1</strain>
    </source>
</reference>
<feature type="region of interest" description="Disordered" evidence="1">
    <location>
        <begin position="505"/>
        <end position="574"/>
    </location>
</feature>
<comment type="caution">
    <text evidence="2">The sequence shown here is derived from an EMBL/GenBank/DDBJ whole genome shotgun (WGS) entry which is preliminary data.</text>
</comment>
<evidence type="ECO:0000256" key="1">
    <source>
        <dbReference type="SAM" id="MobiDB-lite"/>
    </source>
</evidence>
<keyword evidence="3" id="KW-1185">Reference proteome</keyword>
<feature type="region of interest" description="Disordered" evidence="1">
    <location>
        <begin position="109"/>
        <end position="137"/>
    </location>
</feature>
<feature type="compositionally biased region" description="Low complexity" evidence="1">
    <location>
        <begin position="121"/>
        <end position="137"/>
    </location>
</feature>
<accession>A0A9Q3DH64</accession>
<feature type="compositionally biased region" description="Acidic residues" evidence="1">
    <location>
        <begin position="514"/>
        <end position="528"/>
    </location>
</feature>
<dbReference type="Proteomes" id="UP000765509">
    <property type="component" value="Unassembled WGS sequence"/>
</dbReference>
<evidence type="ECO:0000313" key="3">
    <source>
        <dbReference type="Proteomes" id="UP000765509"/>
    </source>
</evidence>
<feature type="region of interest" description="Disordered" evidence="1">
    <location>
        <begin position="426"/>
        <end position="451"/>
    </location>
</feature>
<organism evidence="2 3">
    <name type="scientific">Austropuccinia psidii MF-1</name>
    <dbReference type="NCBI Taxonomy" id="1389203"/>
    <lineage>
        <taxon>Eukaryota</taxon>
        <taxon>Fungi</taxon>
        <taxon>Dikarya</taxon>
        <taxon>Basidiomycota</taxon>
        <taxon>Pucciniomycotina</taxon>
        <taxon>Pucciniomycetes</taxon>
        <taxon>Pucciniales</taxon>
        <taxon>Sphaerophragmiaceae</taxon>
        <taxon>Austropuccinia</taxon>
    </lineage>
</organism>
<dbReference type="EMBL" id="AVOT02016593">
    <property type="protein sequence ID" value="MBW0501967.1"/>
    <property type="molecule type" value="Genomic_DNA"/>
</dbReference>
<dbReference type="OrthoDB" id="3357813at2759"/>
<dbReference type="AlphaFoldDB" id="A0A9Q3DH64"/>
<name>A0A9Q3DH64_9BASI</name>
<proteinExistence type="predicted"/>
<protein>
    <submittedName>
        <fullName evidence="2">Uncharacterized protein</fullName>
    </submittedName>
</protein>
<gene>
    <name evidence="2" type="ORF">O181_041682</name>
</gene>
<evidence type="ECO:0000313" key="2">
    <source>
        <dbReference type="EMBL" id="MBW0501967.1"/>
    </source>
</evidence>
<sequence length="761" mass="84371">MDPPNYFSTSSLNPISNSDLIPSSSSQSVDSPDFIINLTPLAPNLTFLTGHLGIETASIQGEIQFKIISSNPKLQFLNLSINFLGQESSHLNPNPIQFYFQTKSLWSNPSSTSPNDDHSSDSISSKSPSNSISKSNSLVNKSNLNQQSYIPPSSSPFQFNLSSPLPHCIHHLDGSGLSYQLEAQLTYQTLDCLSNHLKRAHIKLPVHLSTYSNHNSHPFTPIHPSPTNSSNFSLSPIQINLNSPTPIKITISQTLLRPSEPLALQIRIPPPSKQLMYEKGLQLRSVRAQLYRHIRFRKPINQSNLIVPPYDSIHSPHSNHSQLDELTTTTTVLAMSGKSCRFSSTRPVFLRLTLHSRPSNPLQLSTPSSISSSQSIPFISGSSCCNPITQSTILHDVYFTVLVTINITGRGGEQQDIKVERDIGIVPDRPPLENHSSDLSPEASLNGKAREAAEEILNSDESKSLKSFTDRVGPAPTYFESNQSSQFFEVGESSRGQVNGLELQEIEGLNSNNQDDDDTDEEEEEYDGYESYSYLAGQDGPAPPTIHEDEPPPPAPNTPPAGLEIETILNNPSDLSGSNQLDCIQSNHHTLSNVTSNILESLSRELILEDQTNLRAMRRIRTQDTYQEDHNQEQANHEIIGRQLERGVEEREQAERSERSQLEEVVGGPPAYVAGIHHHGLENHQSINDSRVVMIDGVGIGMIQRDRDIAIDRTLRQEDELNQPHLHRVEIVDESSIVIDSALNSCHLYTSILKKPNNCIV</sequence>